<comment type="caution">
    <text evidence="2">The sequence shown here is derived from an EMBL/GenBank/DDBJ whole genome shotgun (WGS) entry which is preliminary data.</text>
</comment>
<evidence type="ECO:0000256" key="1">
    <source>
        <dbReference type="SAM" id="MobiDB-lite"/>
    </source>
</evidence>
<accession>A0A9P8PLB7</accession>
<dbReference type="AlphaFoldDB" id="A0A9P8PLB7"/>
<protein>
    <recommendedName>
        <fullName evidence="4">Serine aminopeptidase S33 domain-containing protein</fullName>
    </recommendedName>
</protein>
<keyword evidence="3" id="KW-1185">Reference proteome</keyword>
<reference evidence="2" key="1">
    <citation type="journal article" date="2021" name="Open Biol.">
        <title>Shared evolutionary footprints suggest mitochondrial oxidative damage underlies multiple complex I losses in fungi.</title>
        <authorList>
            <person name="Schikora-Tamarit M.A."/>
            <person name="Marcet-Houben M."/>
            <person name="Nosek J."/>
            <person name="Gabaldon T."/>
        </authorList>
    </citation>
    <scope>NUCLEOTIDE SEQUENCE</scope>
    <source>
        <strain evidence="2">CBS2887</strain>
    </source>
</reference>
<dbReference type="Proteomes" id="UP000774326">
    <property type="component" value="Unassembled WGS sequence"/>
</dbReference>
<feature type="region of interest" description="Disordered" evidence="1">
    <location>
        <begin position="53"/>
        <end position="85"/>
    </location>
</feature>
<proteinExistence type="predicted"/>
<feature type="region of interest" description="Disordered" evidence="1">
    <location>
        <begin position="11"/>
        <end position="32"/>
    </location>
</feature>
<evidence type="ECO:0008006" key="4">
    <source>
        <dbReference type="Google" id="ProtNLM"/>
    </source>
</evidence>
<reference evidence="2" key="2">
    <citation type="submission" date="2021-01" db="EMBL/GenBank/DDBJ databases">
        <authorList>
            <person name="Schikora-Tamarit M.A."/>
        </authorList>
    </citation>
    <scope>NUCLEOTIDE SEQUENCE</scope>
    <source>
        <strain evidence="2">CBS2887</strain>
    </source>
</reference>
<gene>
    <name evidence="2" type="ORF">WICPIJ_009842</name>
</gene>
<sequence length="433" mass="49320">MTSFSNIQLLHQDRSNLPGSNQLSVHTPPENLKDSILRDDTFNFSSSTSSTRASSAALLTSPSPNEVPCRMSLSNSSTTTMSMGHSTTQLTDIHLKTREITFVKPVTAQTYIATLFTLPSNSPVRYKARVIILPNPGETVQVYLRTIEALLAEGYECFYYQTEMWRECNFNNNPINFDHISREMNRIIKMCVDDLDESSHIYDNSKIHLLGSFVMGSMALDYCVNDQIGYFNYRVKSVICVNPLIDVSSRSMFSSKLELKLLWKQAVSGTKKMTRSYKYSCLTNYKPFRSLLEHSEQPIGEMNVVYYQYLLKSIRRIRSGASSVHRRAARNTCIIQTDSNPFVKQREGDIEKSSQRFIDRIKPYVNDHCASKIIKFKATATTGTAHDAEQVNQISQIKDKQGNPYTPGVNLLLENGEIFRNTMRDVLQWLDIN</sequence>
<feature type="compositionally biased region" description="Polar residues" evidence="1">
    <location>
        <begin position="11"/>
        <end position="25"/>
    </location>
</feature>
<dbReference type="EMBL" id="JAEUBG010005665">
    <property type="protein sequence ID" value="KAH3673364.1"/>
    <property type="molecule type" value="Genomic_DNA"/>
</dbReference>
<evidence type="ECO:0000313" key="3">
    <source>
        <dbReference type="Proteomes" id="UP000774326"/>
    </source>
</evidence>
<name>A0A9P8PLB7_WICPI</name>
<organism evidence="2 3">
    <name type="scientific">Wickerhamomyces pijperi</name>
    <name type="common">Yeast</name>
    <name type="synonym">Pichia pijperi</name>
    <dbReference type="NCBI Taxonomy" id="599730"/>
    <lineage>
        <taxon>Eukaryota</taxon>
        <taxon>Fungi</taxon>
        <taxon>Dikarya</taxon>
        <taxon>Ascomycota</taxon>
        <taxon>Saccharomycotina</taxon>
        <taxon>Saccharomycetes</taxon>
        <taxon>Phaffomycetales</taxon>
        <taxon>Wickerhamomycetaceae</taxon>
        <taxon>Wickerhamomyces</taxon>
    </lineage>
</organism>
<dbReference type="OrthoDB" id="3979913at2759"/>
<feature type="compositionally biased region" description="Low complexity" evidence="1">
    <location>
        <begin position="71"/>
        <end position="85"/>
    </location>
</feature>
<feature type="compositionally biased region" description="Low complexity" evidence="1">
    <location>
        <begin position="53"/>
        <end position="64"/>
    </location>
</feature>
<evidence type="ECO:0000313" key="2">
    <source>
        <dbReference type="EMBL" id="KAH3673364.1"/>
    </source>
</evidence>